<comment type="caution">
    <text evidence="2">The sequence shown here is derived from an EMBL/GenBank/DDBJ whole genome shotgun (WGS) entry which is preliminary data.</text>
</comment>
<sequence length="210" mass="23399">MQKLLKEQTNTDFKVVSNATDSLKDASFVIVESPNGERLALISNKEGTYIVPLNIGVGNATNSPLKIALDNVNRYNHDMKEKSVLAVFKKYPDSILKIPAMTSTKNTTYMVLDTTCPYCVNEIHQLDTYLKRGNIEILIVGILGEKASKRAAGFYAELPNAKTREQKIALLKKIFTRDYMPQNGNEEKAKLMSDSAFMAGVQGVPYMILK</sequence>
<evidence type="ECO:0000259" key="1">
    <source>
        <dbReference type="Pfam" id="PF18257"/>
    </source>
</evidence>
<dbReference type="AlphaFoldDB" id="A0A3D8IGL1"/>
<dbReference type="InterPro" id="IPR041556">
    <property type="entry name" value="DsbG_N"/>
</dbReference>
<dbReference type="Proteomes" id="UP000256379">
    <property type="component" value="Unassembled WGS sequence"/>
</dbReference>
<dbReference type="Gene3D" id="3.10.450.520">
    <property type="match status" value="1"/>
</dbReference>
<dbReference type="EMBL" id="NXLQ01000019">
    <property type="protein sequence ID" value="RDU64240.1"/>
    <property type="molecule type" value="Genomic_DNA"/>
</dbReference>
<name>A0A3D8IGL1_9HELI</name>
<evidence type="ECO:0000313" key="2">
    <source>
        <dbReference type="EMBL" id="RDU64240.1"/>
    </source>
</evidence>
<keyword evidence="3" id="KW-1185">Reference proteome</keyword>
<dbReference type="OrthoDB" id="9800545at2"/>
<gene>
    <name evidence="2" type="ORF">CQA53_07770</name>
</gene>
<accession>A0A3D8IGL1</accession>
<protein>
    <recommendedName>
        <fullName evidence="1">Disulfide isomerase DsbG N-terminal domain-containing protein</fullName>
    </recommendedName>
</protein>
<dbReference type="InterPro" id="IPR036249">
    <property type="entry name" value="Thioredoxin-like_sf"/>
</dbReference>
<organism evidence="2 3">
    <name type="scientific">Helicobacter didelphidarum</name>
    <dbReference type="NCBI Taxonomy" id="2040648"/>
    <lineage>
        <taxon>Bacteria</taxon>
        <taxon>Pseudomonadati</taxon>
        <taxon>Campylobacterota</taxon>
        <taxon>Epsilonproteobacteria</taxon>
        <taxon>Campylobacterales</taxon>
        <taxon>Helicobacteraceae</taxon>
        <taxon>Helicobacter</taxon>
    </lineage>
</organism>
<feature type="domain" description="Disulfide isomerase DsbG N-terminal" evidence="1">
    <location>
        <begin position="2"/>
        <end position="85"/>
    </location>
</feature>
<dbReference type="SUPFAM" id="SSF52833">
    <property type="entry name" value="Thioredoxin-like"/>
    <property type="match status" value="1"/>
</dbReference>
<evidence type="ECO:0000313" key="3">
    <source>
        <dbReference type="Proteomes" id="UP000256379"/>
    </source>
</evidence>
<proteinExistence type="predicted"/>
<dbReference type="Gene3D" id="3.40.30.10">
    <property type="entry name" value="Glutaredoxin"/>
    <property type="match status" value="1"/>
</dbReference>
<dbReference type="Pfam" id="PF18257">
    <property type="entry name" value="DsbG_N"/>
    <property type="match status" value="1"/>
</dbReference>
<reference evidence="2 3" key="1">
    <citation type="submission" date="2018-04" db="EMBL/GenBank/DDBJ databases">
        <title>Novel Campyloabacter and Helicobacter Species and Strains.</title>
        <authorList>
            <person name="Mannion A.J."/>
            <person name="Shen Z."/>
            <person name="Fox J.G."/>
        </authorList>
    </citation>
    <scope>NUCLEOTIDE SEQUENCE [LARGE SCALE GENOMIC DNA]</scope>
    <source>
        <strain evidence="2 3">MIT 17-337</strain>
    </source>
</reference>